<evidence type="ECO:0000256" key="2">
    <source>
        <dbReference type="ARBA" id="ARBA00023002"/>
    </source>
</evidence>
<reference evidence="5" key="1">
    <citation type="submission" date="2016-06" db="EMBL/GenBank/DDBJ databases">
        <authorList>
            <person name="Varghese N."/>
            <person name="Submissions Spin"/>
        </authorList>
    </citation>
    <scope>NUCLEOTIDE SEQUENCE [LARGE SCALE GENOMIC DNA]</scope>
    <source>
        <strain evidence="5">DSM 45160</strain>
    </source>
</reference>
<keyword evidence="5" id="KW-1185">Reference proteome</keyword>
<dbReference type="InterPro" id="IPR036291">
    <property type="entry name" value="NAD(P)-bd_dom_sf"/>
</dbReference>
<dbReference type="RefSeq" id="WP_088989869.1">
    <property type="nucleotide sequence ID" value="NZ_LT607409.1"/>
</dbReference>
<protein>
    <submittedName>
        <fullName evidence="4">NADP-dependent 3-hydroxy acid dehydrogenase YdfG</fullName>
    </submittedName>
</protein>
<sequence>MKISGSTALVTGANRGLGRHLAAELVARGATVYAGARNPDTVDLPGVTPVRLDITDPASVAAAAERAGDVNLLINNAGIDTRTDLLDGDLDLIRLELETHYLGTLSTVRAFAPAIAGNGGGTILNVLSVLSWVNFPMHAAYGAAKSAEWAMTNALRLQLAERNIRVAGLHVGYLDTDMAAHITSPKSDPAVVARLTVDGIEADAYEIVADDVSRRVQAGFPGGVAALYPQLP</sequence>
<dbReference type="PANTHER" id="PTHR44196:SF1">
    <property type="entry name" value="DEHYDROGENASE_REDUCTASE SDR FAMILY MEMBER 7B"/>
    <property type="match status" value="1"/>
</dbReference>
<organism evidence="4 5">
    <name type="scientific">Micromonospora chokoriensis</name>
    <dbReference type="NCBI Taxonomy" id="356851"/>
    <lineage>
        <taxon>Bacteria</taxon>
        <taxon>Bacillati</taxon>
        <taxon>Actinomycetota</taxon>
        <taxon>Actinomycetes</taxon>
        <taxon>Micromonosporales</taxon>
        <taxon>Micromonosporaceae</taxon>
        <taxon>Micromonospora</taxon>
    </lineage>
</organism>
<dbReference type="PRINTS" id="PR00080">
    <property type="entry name" value="SDRFAMILY"/>
</dbReference>
<dbReference type="EMBL" id="LT607409">
    <property type="protein sequence ID" value="SCF19719.1"/>
    <property type="molecule type" value="Genomic_DNA"/>
</dbReference>
<evidence type="ECO:0000313" key="4">
    <source>
        <dbReference type="EMBL" id="SCF19719.1"/>
    </source>
</evidence>
<evidence type="ECO:0000256" key="1">
    <source>
        <dbReference type="ARBA" id="ARBA00006484"/>
    </source>
</evidence>
<dbReference type="AlphaFoldDB" id="A0A1C4YG68"/>
<keyword evidence="2" id="KW-0560">Oxidoreductase</keyword>
<dbReference type="Pfam" id="PF00106">
    <property type="entry name" value="adh_short"/>
    <property type="match status" value="1"/>
</dbReference>
<dbReference type="NCBIfam" id="NF006119">
    <property type="entry name" value="PRK08264.1-5"/>
    <property type="match status" value="1"/>
</dbReference>
<gene>
    <name evidence="4" type="ORF">GA0070612_4708</name>
</gene>
<name>A0A1C4YG68_9ACTN</name>
<dbReference type="PRINTS" id="PR00081">
    <property type="entry name" value="GDHRDH"/>
</dbReference>
<dbReference type="GO" id="GO:0016020">
    <property type="term" value="C:membrane"/>
    <property type="evidence" value="ECO:0007669"/>
    <property type="project" value="TreeGrafter"/>
</dbReference>
<proteinExistence type="inferred from homology"/>
<accession>A0A1C4YG68</accession>
<dbReference type="GO" id="GO:0016491">
    <property type="term" value="F:oxidoreductase activity"/>
    <property type="evidence" value="ECO:0007669"/>
    <property type="project" value="UniProtKB-KW"/>
</dbReference>
<dbReference type="Proteomes" id="UP000198224">
    <property type="component" value="Chromosome I"/>
</dbReference>
<evidence type="ECO:0000256" key="3">
    <source>
        <dbReference type="RuleBase" id="RU000363"/>
    </source>
</evidence>
<dbReference type="PANTHER" id="PTHR44196">
    <property type="entry name" value="DEHYDROGENASE/REDUCTASE SDR FAMILY MEMBER 7B"/>
    <property type="match status" value="1"/>
</dbReference>
<dbReference type="Gene3D" id="3.40.50.720">
    <property type="entry name" value="NAD(P)-binding Rossmann-like Domain"/>
    <property type="match status" value="1"/>
</dbReference>
<evidence type="ECO:0000313" key="5">
    <source>
        <dbReference type="Proteomes" id="UP000198224"/>
    </source>
</evidence>
<dbReference type="InterPro" id="IPR002347">
    <property type="entry name" value="SDR_fam"/>
</dbReference>
<dbReference type="SUPFAM" id="SSF51735">
    <property type="entry name" value="NAD(P)-binding Rossmann-fold domains"/>
    <property type="match status" value="1"/>
</dbReference>
<comment type="similarity">
    <text evidence="1 3">Belongs to the short-chain dehydrogenases/reductases (SDR) family.</text>
</comment>